<comment type="catalytic activity">
    <reaction evidence="8">
        <text>adenosine + phosphate = alpha-D-ribose 1-phosphate + adenine</text>
        <dbReference type="Rhea" id="RHEA:27642"/>
        <dbReference type="ChEBI" id="CHEBI:16335"/>
        <dbReference type="ChEBI" id="CHEBI:16708"/>
        <dbReference type="ChEBI" id="CHEBI:43474"/>
        <dbReference type="ChEBI" id="CHEBI:57720"/>
        <dbReference type="EC" id="2.4.2.1"/>
    </reaction>
    <physiologicalReaction direction="left-to-right" evidence="8">
        <dbReference type="Rhea" id="RHEA:27643"/>
    </physiologicalReaction>
</comment>
<dbReference type="PANTHER" id="PTHR30616:SF2">
    <property type="entry name" value="PURINE NUCLEOSIDE PHOSPHORYLASE LACC1"/>
    <property type="match status" value="1"/>
</dbReference>
<dbReference type="InterPro" id="IPR003730">
    <property type="entry name" value="Cu_polyphenol_OxRdtase"/>
</dbReference>
<evidence type="ECO:0000256" key="5">
    <source>
        <dbReference type="ARBA" id="ARBA00022801"/>
    </source>
</evidence>
<evidence type="ECO:0000256" key="1">
    <source>
        <dbReference type="ARBA" id="ARBA00000553"/>
    </source>
</evidence>
<comment type="catalytic activity">
    <reaction evidence="9">
        <text>S-methyl-5'-thioadenosine + phosphate = 5-(methylsulfanyl)-alpha-D-ribose 1-phosphate + adenine</text>
        <dbReference type="Rhea" id="RHEA:11852"/>
        <dbReference type="ChEBI" id="CHEBI:16708"/>
        <dbReference type="ChEBI" id="CHEBI:17509"/>
        <dbReference type="ChEBI" id="CHEBI:43474"/>
        <dbReference type="ChEBI" id="CHEBI:58533"/>
        <dbReference type="EC" id="2.4.2.28"/>
    </reaction>
    <physiologicalReaction direction="left-to-right" evidence="9">
        <dbReference type="Rhea" id="RHEA:11853"/>
    </physiologicalReaction>
</comment>
<evidence type="ECO:0000256" key="9">
    <source>
        <dbReference type="ARBA" id="ARBA00049893"/>
    </source>
</evidence>
<evidence type="ECO:0000313" key="10">
    <source>
        <dbReference type="EMBL" id="EJX08751.1"/>
    </source>
</evidence>
<evidence type="ECO:0000256" key="7">
    <source>
        <dbReference type="ARBA" id="ARBA00047989"/>
    </source>
</evidence>
<gene>
    <name evidence="10" type="ORF">EVA_03140</name>
</gene>
<organism evidence="10">
    <name type="scientific">gut metagenome</name>
    <dbReference type="NCBI Taxonomy" id="749906"/>
    <lineage>
        <taxon>unclassified sequences</taxon>
        <taxon>metagenomes</taxon>
        <taxon>organismal metagenomes</taxon>
    </lineage>
</organism>
<keyword evidence="6" id="KW-0862">Zinc</keyword>
<dbReference type="GO" id="GO:0017061">
    <property type="term" value="F:S-methyl-5-thioadenosine phosphorylase activity"/>
    <property type="evidence" value="ECO:0007669"/>
    <property type="project" value="UniProtKB-EC"/>
</dbReference>
<dbReference type="AlphaFoldDB" id="J9D7K0"/>
<proteinExistence type="inferred from homology"/>
<evidence type="ECO:0000256" key="8">
    <source>
        <dbReference type="ARBA" id="ARBA00048968"/>
    </source>
</evidence>
<keyword evidence="5" id="KW-0378">Hydrolase</keyword>
<name>J9D7K0_9ZZZZ</name>
<dbReference type="InterPro" id="IPR011324">
    <property type="entry name" value="Cytotoxic_necrot_fac-like_cat"/>
</dbReference>
<dbReference type="NCBIfam" id="TIGR00726">
    <property type="entry name" value="peptidoglycan editing factor PgeF"/>
    <property type="match status" value="1"/>
</dbReference>
<sequence length="313" mass="34318">MFFLFENTAKVDYKIMIYLSQDKELMGYRLLDACPFLAHFVTTRRGGVSWGPYASFNCSPYTQDASIHVMQNQSQLLYLVQHPVRQLVLPHQVHGCEIQTIGADFLTRPQEEQRTLLEGVDALITREPGVCIGVTTADCVPVLLCDVKRRVVAAVHAGWKGTVKHIVALTMQRLHAQFGTEGPDVLAAIGPSISLSSFEVGDDVVEAFREAGFAVDALARRFPVSHGLSAGTSSSAVVSSSVDVSSPAEDYVSGKYHIDLWEANRRELLEAGVPAAQIETAGICTYQHYDQFFSARRLGIDSGRILSGIMIVE</sequence>
<keyword evidence="3" id="KW-0808">Transferase</keyword>
<dbReference type="Pfam" id="PF02578">
    <property type="entry name" value="Cu-oxidase_4"/>
    <property type="match status" value="1"/>
</dbReference>
<comment type="catalytic activity">
    <reaction evidence="1">
        <text>inosine + phosphate = alpha-D-ribose 1-phosphate + hypoxanthine</text>
        <dbReference type="Rhea" id="RHEA:27646"/>
        <dbReference type="ChEBI" id="CHEBI:17368"/>
        <dbReference type="ChEBI" id="CHEBI:17596"/>
        <dbReference type="ChEBI" id="CHEBI:43474"/>
        <dbReference type="ChEBI" id="CHEBI:57720"/>
        <dbReference type="EC" id="2.4.2.1"/>
    </reaction>
    <physiologicalReaction direction="left-to-right" evidence="1">
        <dbReference type="Rhea" id="RHEA:27647"/>
    </physiologicalReaction>
</comment>
<comment type="similarity">
    <text evidence="2">Belongs to the purine nucleoside phosphorylase YfiH/LACC1 family.</text>
</comment>
<dbReference type="PANTHER" id="PTHR30616">
    <property type="entry name" value="UNCHARACTERIZED PROTEIN YFIH"/>
    <property type="match status" value="1"/>
</dbReference>
<dbReference type="CDD" id="cd16833">
    <property type="entry name" value="YfiH"/>
    <property type="match status" value="1"/>
</dbReference>
<dbReference type="Gene3D" id="3.60.140.10">
    <property type="entry name" value="CNF1/YfiH-like putative cysteine hydrolases"/>
    <property type="match status" value="1"/>
</dbReference>
<accession>J9D7K0</accession>
<dbReference type="GO" id="GO:0016787">
    <property type="term" value="F:hydrolase activity"/>
    <property type="evidence" value="ECO:0007669"/>
    <property type="project" value="UniProtKB-KW"/>
</dbReference>
<protein>
    <submittedName>
        <fullName evidence="10">Multi-copper polyphenol oxidoreductase, laccase</fullName>
    </submittedName>
</protein>
<dbReference type="InterPro" id="IPR038371">
    <property type="entry name" value="Cu_polyphenol_OxRdtase_sf"/>
</dbReference>
<dbReference type="EMBL" id="AMCI01000551">
    <property type="protein sequence ID" value="EJX08751.1"/>
    <property type="molecule type" value="Genomic_DNA"/>
</dbReference>
<dbReference type="SUPFAM" id="SSF64438">
    <property type="entry name" value="CNF1/YfiH-like putative cysteine hydrolases"/>
    <property type="match status" value="1"/>
</dbReference>
<comment type="catalytic activity">
    <reaction evidence="7">
        <text>adenosine + H2O + H(+) = inosine + NH4(+)</text>
        <dbReference type="Rhea" id="RHEA:24408"/>
        <dbReference type="ChEBI" id="CHEBI:15377"/>
        <dbReference type="ChEBI" id="CHEBI:15378"/>
        <dbReference type="ChEBI" id="CHEBI:16335"/>
        <dbReference type="ChEBI" id="CHEBI:17596"/>
        <dbReference type="ChEBI" id="CHEBI:28938"/>
        <dbReference type="EC" id="3.5.4.4"/>
    </reaction>
    <physiologicalReaction direction="left-to-right" evidence="7">
        <dbReference type="Rhea" id="RHEA:24409"/>
    </physiologicalReaction>
</comment>
<comment type="caution">
    <text evidence="10">The sequence shown here is derived from an EMBL/GenBank/DDBJ whole genome shotgun (WGS) entry which is preliminary data.</text>
</comment>
<reference evidence="10" key="1">
    <citation type="journal article" date="2012" name="PLoS ONE">
        <title>Gene sets for utilization of primary and secondary nutrition supplies in the distal gut of endangered iberian lynx.</title>
        <authorList>
            <person name="Alcaide M."/>
            <person name="Messina E."/>
            <person name="Richter M."/>
            <person name="Bargiela R."/>
            <person name="Peplies J."/>
            <person name="Huws S.A."/>
            <person name="Newbold C.J."/>
            <person name="Golyshin P.N."/>
            <person name="Simon M.A."/>
            <person name="Lopez G."/>
            <person name="Yakimov M.M."/>
            <person name="Ferrer M."/>
        </authorList>
    </citation>
    <scope>NUCLEOTIDE SEQUENCE</scope>
</reference>
<keyword evidence="4" id="KW-0479">Metal-binding</keyword>
<dbReference type="GO" id="GO:0005507">
    <property type="term" value="F:copper ion binding"/>
    <property type="evidence" value="ECO:0007669"/>
    <property type="project" value="TreeGrafter"/>
</dbReference>
<evidence type="ECO:0000256" key="4">
    <source>
        <dbReference type="ARBA" id="ARBA00022723"/>
    </source>
</evidence>
<evidence type="ECO:0000256" key="3">
    <source>
        <dbReference type="ARBA" id="ARBA00022679"/>
    </source>
</evidence>
<evidence type="ECO:0000256" key="6">
    <source>
        <dbReference type="ARBA" id="ARBA00022833"/>
    </source>
</evidence>
<evidence type="ECO:0000256" key="2">
    <source>
        <dbReference type="ARBA" id="ARBA00007353"/>
    </source>
</evidence>